<feature type="transmembrane region" description="Helical" evidence="2">
    <location>
        <begin position="225"/>
        <end position="244"/>
    </location>
</feature>
<sequence>MVVLRRPGAESRREQQEEGREAERTRLLREPLDGVVEGLPELRGIAPLLVCDFEFMDSEAGNFLEERDRLTVRRMTISAFSAAKSRGDVASELASNDEQRERNRSEEITRVLEDRKGKIAAFIEELTTVRARKRYARGFYWGVLASIVVLALMGLVMKDLVVVLRRPLEGGKQLNPKEFFALRDSLACIGGGSLGAAMSVLLRIGADHRVPYRTTSKRTAFYRIILGWLFAAGILCLVKGHIVAVFPDPTETLLKSKDPFNDAAVAQSFFFWVGIGILAGFNERWVKRLISQPVTEKDKGT</sequence>
<keyword evidence="2" id="KW-0812">Transmembrane</keyword>
<dbReference type="EMBL" id="CP163440">
    <property type="protein sequence ID" value="XDQ63189.1"/>
    <property type="molecule type" value="Genomic_DNA"/>
</dbReference>
<dbReference type="RefSeq" id="WP_369260053.1">
    <property type="nucleotide sequence ID" value="NZ_CP163440.1"/>
</dbReference>
<accession>A0AB39S733</accession>
<feature type="transmembrane region" description="Helical" evidence="2">
    <location>
        <begin position="184"/>
        <end position="204"/>
    </location>
</feature>
<organism evidence="3">
    <name type="scientific">Streptomyces sp. R35</name>
    <dbReference type="NCBI Taxonomy" id="3238630"/>
    <lineage>
        <taxon>Bacteria</taxon>
        <taxon>Bacillati</taxon>
        <taxon>Actinomycetota</taxon>
        <taxon>Actinomycetes</taxon>
        <taxon>Kitasatosporales</taxon>
        <taxon>Streptomycetaceae</taxon>
        <taxon>Streptomyces</taxon>
    </lineage>
</organism>
<name>A0AB39S733_9ACTN</name>
<evidence type="ECO:0000256" key="1">
    <source>
        <dbReference type="SAM" id="MobiDB-lite"/>
    </source>
</evidence>
<evidence type="ECO:0000256" key="2">
    <source>
        <dbReference type="SAM" id="Phobius"/>
    </source>
</evidence>
<reference evidence="3" key="1">
    <citation type="submission" date="2024-07" db="EMBL/GenBank/DDBJ databases">
        <authorList>
            <person name="Yu S.T."/>
        </authorList>
    </citation>
    <scope>NUCLEOTIDE SEQUENCE</scope>
    <source>
        <strain evidence="3">R35</strain>
    </source>
</reference>
<protein>
    <submittedName>
        <fullName evidence="3">Uncharacterized protein</fullName>
    </submittedName>
</protein>
<feature type="transmembrane region" description="Helical" evidence="2">
    <location>
        <begin position="139"/>
        <end position="164"/>
    </location>
</feature>
<feature type="transmembrane region" description="Helical" evidence="2">
    <location>
        <begin position="264"/>
        <end position="281"/>
    </location>
</feature>
<proteinExistence type="predicted"/>
<evidence type="ECO:0000313" key="3">
    <source>
        <dbReference type="EMBL" id="XDQ63189.1"/>
    </source>
</evidence>
<keyword evidence="2" id="KW-0472">Membrane</keyword>
<feature type="compositionally biased region" description="Basic and acidic residues" evidence="1">
    <location>
        <begin position="7"/>
        <end position="24"/>
    </location>
</feature>
<feature type="region of interest" description="Disordered" evidence="1">
    <location>
        <begin position="1"/>
        <end position="24"/>
    </location>
</feature>
<dbReference type="AlphaFoldDB" id="A0AB39S733"/>
<gene>
    <name evidence="3" type="ORF">AB5J50_21485</name>
</gene>
<keyword evidence="2" id="KW-1133">Transmembrane helix</keyword>